<gene>
    <name evidence="2" type="ORF">MORIYA_3306</name>
</gene>
<accession>A0A330LUS0</accession>
<keyword evidence="1" id="KW-1133">Transmembrane helix</keyword>
<protein>
    <submittedName>
        <fullName evidence="2">Uncharacterized protein</fullName>
    </submittedName>
</protein>
<dbReference type="KEGG" id="mya:MORIYA_3306"/>
<organism evidence="2 3">
    <name type="scientific">Moritella yayanosii</name>
    <dbReference type="NCBI Taxonomy" id="69539"/>
    <lineage>
        <taxon>Bacteria</taxon>
        <taxon>Pseudomonadati</taxon>
        <taxon>Pseudomonadota</taxon>
        <taxon>Gammaproteobacteria</taxon>
        <taxon>Alteromonadales</taxon>
        <taxon>Moritellaceae</taxon>
        <taxon>Moritella</taxon>
    </lineage>
</organism>
<evidence type="ECO:0000313" key="3">
    <source>
        <dbReference type="Proteomes" id="UP000250163"/>
    </source>
</evidence>
<evidence type="ECO:0000256" key="1">
    <source>
        <dbReference type="SAM" id="Phobius"/>
    </source>
</evidence>
<reference evidence="3" key="1">
    <citation type="submission" date="2018-05" db="EMBL/GenBank/DDBJ databases">
        <authorList>
            <person name="Cea G.-C."/>
            <person name="William W."/>
        </authorList>
    </citation>
    <scope>NUCLEOTIDE SEQUENCE [LARGE SCALE GENOMIC DNA]</scope>
    <source>
        <strain evidence="3">DB21MT 5</strain>
    </source>
</reference>
<keyword evidence="3" id="KW-1185">Reference proteome</keyword>
<keyword evidence="1" id="KW-0812">Transmembrane</keyword>
<feature type="transmembrane region" description="Helical" evidence="1">
    <location>
        <begin position="17"/>
        <end position="34"/>
    </location>
</feature>
<dbReference type="EMBL" id="LS483250">
    <property type="protein sequence ID" value="SQD79761.1"/>
    <property type="molecule type" value="Genomic_DNA"/>
</dbReference>
<sequence>MKILKINPSHPMGTTRYIAYNLTILAVPVLKHLIAGIKKATIRSLSAITIKS</sequence>
<dbReference type="AlphaFoldDB" id="A0A330LUS0"/>
<evidence type="ECO:0000313" key="2">
    <source>
        <dbReference type="EMBL" id="SQD79761.1"/>
    </source>
</evidence>
<dbReference type="Proteomes" id="UP000250163">
    <property type="component" value="Chromosome MORIYA"/>
</dbReference>
<keyword evidence="1" id="KW-0472">Membrane</keyword>
<name>A0A330LUS0_9GAMM</name>
<proteinExistence type="predicted"/>